<dbReference type="GO" id="GO:0005737">
    <property type="term" value="C:cytoplasm"/>
    <property type="evidence" value="ECO:0000318"/>
    <property type="project" value="GO_Central"/>
</dbReference>
<dbReference type="AlphaFoldDB" id="A2EWD4"/>
<dbReference type="SMART" id="SM00220">
    <property type="entry name" value="S_TKc"/>
    <property type="match status" value="1"/>
</dbReference>
<dbReference type="GO" id="GO:0004674">
    <property type="term" value="F:protein serine/threonine kinase activity"/>
    <property type="evidence" value="ECO:0000318"/>
    <property type="project" value="GO_Central"/>
</dbReference>
<name>A2EWD4_TRIV3</name>
<dbReference type="PANTHER" id="PTHR11909">
    <property type="entry name" value="CASEIN KINASE-RELATED"/>
    <property type="match status" value="1"/>
</dbReference>
<dbReference type="InterPro" id="IPR050235">
    <property type="entry name" value="CK1_Ser-Thr_kinase"/>
</dbReference>
<evidence type="ECO:0000256" key="1">
    <source>
        <dbReference type="ARBA" id="ARBA00012513"/>
    </source>
</evidence>
<dbReference type="SMR" id="A2EWD4"/>
<dbReference type="RefSeq" id="XP_001315261.1">
    <property type="nucleotide sequence ID" value="XM_001315226.1"/>
</dbReference>
<evidence type="ECO:0000313" key="3">
    <source>
        <dbReference type="EMBL" id="EAY03038.1"/>
    </source>
</evidence>
<dbReference type="Proteomes" id="UP000001542">
    <property type="component" value="Unassembled WGS sequence"/>
</dbReference>
<sequence>MLKIETESDNKKSTLLNEHRVYEVIQKKQPEEYRKRFLIEYAYDKRSNVHISALELLGANLDDLKRVTNGYLVDINNTLRIAVETLRCIKDLHAMGIVHGDIKPGNFLVRPNRRFPIALIDFGLSEIEDEDNGSSKYKGTPKYSSLPVLSGTRPKKCDDIYSWIISMVYLLCGSLPWSHINNKDKIKEMMEDEDGEKFKKFVPQELMEIYQYASSLANDDRNAEIDYEKIEDLLARSIVRHYVQWKDPYFWEDIKEEVMLRVSPILLTINSGDKPIPHPDPDSDLYDNEVSIELVFDDSKKRGCCYLI</sequence>
<accession>A2EWD4</accession>
<dbReference type="EMBL" id="DS113517">
    <property type="protein sequence ID" value="EAY03038.1"/>
    <property type="molecule type" value="Genomic_DNA"/>
</dbReference>
<dbReference type="VEuPathDB" id="TrichDB:TVAGG3_0353420"/>
<reference evidence="3" key="1">
    <citation type="submission" date="2006-10" db="EMBL/GenBank/DDBJ databases">
        <authorList>
            <person name="Amadeo P."/>
            <person name="Zhao Q."/>
            <person name="Wortman J."/>
            <person name="Fraser-Liggett C."/>
            <person name="Carlton J."/>
        </authorList>
    </citation>
    <scope>NUCLEOTIDE SEQUENCE</scope>
    <source>
        <strain evidence="3">G3</strain>
    </source>
</reference>
<dbReference type="GO" id="GO:0005634">
    <property type="term" value="C:nucleus"/>
    <property type="evidence" value="ECO:0000318"/>
    <property type="project" value="GO_Central"/>
</dbReference>
<feature type="domain" description="Protein kinase" evidence="2">
    <location>
        <begin position="1"/>
        <end position="234"/>
    </location>
</feature>
<dbReference type="STRING" id="5722.A2EWD4"/>
<keyword evidence="3" id="KW-0418">Kinase</keyword>
<dbReference type="InterPro" id="IPR008271">
    <property type="entry name" value="Ser/Thr_kinase_AS"/>
</dbReference>
<dbReference type="InParanoid" id="A2EWD4"/>
<proteinExistence type="predicted"/>
<dbReference type="Pfam" id="PF00069">
    <property type="entry name" value="Pkinase"/>
    <property type="match status" value="1"/>
</dbReference>
<organism evidence="3 4">
    <name type="scientific">Trichomonas vaginalis (strain ATCC PRA-98 / G3)</name>
    <dbReference type="NCBI Taxonomy" id="412133"/>
    <lineage>
        <taxon>Eukaryota</taxon>
        <taxon>Metamonada</taxon>
        <taxon>Parabasalia</taxon>
        <taxon>Trichomonadida</taxon>
        <taxon>Trichomonadidae</taxon>
        <taxon>Trichomonas</taxon>
    </lineage>
</organism>
<dbReference type="Gene3D" id="1.10.510.10">
    <property type="entry name" value="Transferase(Phosphotransferase) domain 1"/>
    <property type="match status" value="1"/>
</dbReference>
<dbReference type="PROSITE" id="PS50011">
    <property type="entry name" value="PROTEIN_KINASE_DOM"/>
    <property type="match status" value="1"/>
</dbReference>
<keyword evidence="3" id="KW-0808">Transferase</keyword>
<keyword evidence="4" id="KW-1185">Reference proteome</keyword>
<gene>
    <name evidence="3" type="ORF">TVAG_143380</name>
</gene>
<dbReference type="PROSITE" id="PS00108">
    <property type="entry name" value="PROTEIN_KINASE_ST"/>
    <property type="match status" value="1"/>
</dbReference>
<evidence type="ECO:0000313" key="4">
    <source>
        <dbReference type="Proteomes" id="UP000001542"/>
    </source>
</evidence>
<dbReference type="eggNOG" id="KOG1164">
    <property type="taxonomic scope" value="Eukaryota"/>
</dbReference>
<dbReference type="GO" id="GO:0007165">
    <property type="term" value="P:signal transduction"/>
    <property type="evidence" value="ECO:0000318"/>
    <property type="project" value="GO_Central"/>
</dbReference>
<dbReference type="InterPro" id="IPR011009">
    <property type="entry name" value="Kinase-like_dom_sf"/>
</dbReference>
<reference evidence="3" key="2">
    <citation type="journal article" date="2007" name="Science">
        <title>Draft genome sequence of the sexually transmitted pathogen Trichomonas vaginalis.</title>
        <authorList>
            <person name="Carlton J.M."/>
            <person name="Hirt R.P."/>
            <person name="Silva J.C."/>
            <person name="Delcher A.L."/>
            <person name="Schatz M."/>
            <person name="Zhao Q."/>
            <person name="Wortman J.R."/>
            <person name="Bidwell S.L."/>
            <person name="Alsmark U.C.M."/>
            <person name="Besteiro S."/>
            <person name="Sicheritz-Ponten T."/>
            <person name="Noel C.J."/>
            <person name="Dacks J.B."/>
            <person name="Foster P.G."/>
            <person name="Simillion C."/>
            <person name="Van de Peer Y."/>
            <person name="Miranda-Saavedra D."/>
            <person name="Barton G.J."/>
            <person name="Westrop G.D."/>
            <person name="Mueller S."/>
            <person name="Dessi D."/>
            <person name="Fiori P.L."/>
            <person name="Ren Q."/>
            <person name="Paulsen I."/>
            <person name="Zhang H."/>
            <person name="Bastida-Corcuera F.D."/>
            <person name="Simoes-Barbosa A."/>
            <person name="Brown M.T."/>
            <person name="Hayes R.D."/>
            <person name="Mukherjee M."/>
            <person name="Okumura C.Y."/>
            <person name="Schneider R."/>
            <person name="Smith A.J."/>
            <person name="Vanacova S."/>
            <person name="Villalvazo M."/>
            <person name="Haas B.J."/>
            <person name="Pertea M."/>
            <person name="Feldblyum T.V."/>
            <person name="Utterback T.R."/>
            <person name="Shu C.L."/>
            <person name="Osoegawa K."/>
            <person name="de Jong P.J."/>
            <person name="Hrdy I."/>
            <person name="Horvathova L."/>
            <person name="Zubacova Z."/>
            <person name="Dolezal P."/>
            <person name="Malik S.B."/>
            <person name="Logsdon J.M. Jr."/>
            <person name="Henze K."/>
            <person name="Gupta A."/>
            <person name="Wang C.C."/>
            <person name="Dunne R.L."/>
            <person name="Upcroft J.A."/>
            <person name="Upcroft P."/>
            <person name="White O."/>
            <person name="Salzberg S.L."/>
            <person name="Tang P."/>
            <person name="Chiu C.-H."/>
            <person name="Lee Y.-S."/>
            <person name="Embley T.M."/>
            <person name="Coombs G.H."/>
            <person name="Mottram J.C."/>
            <person name="Tachezy J."/>
            <person name="Fraser-Liggett C.M."/>
            <person name="Johnson P.J."/>
        </authorList>
    </citation>
    <scope>NUCLEOTIDE SEQUENCE [LARGE SCALE GENOMIC DNA]</scope>
    <source>
        <strain evidence="3">G3</strain>
    </source>
</reference>
<evidence type="ECO:0000259" key="2">
    <source>
        <dbReference type="PROSITE" id="PS50011"/>
    </source>
</evidence>
<dbReference type="InterPro" id="IPR000719">
    <property type="entry name" value="Prot_kinase_dom"/>
</dbReference>
<dbReference type="KEGG" id="tva:4760878"/>
<dbReference type="SUPFAM" id="SSF56112">
    <property type="entry name" value="Protein kinase-like (PK-like)"/>
    <property type="match status" value="1"/>
</dbReference>
<dbReference type="EC" id="2.7.11.1" evidence="1"/>
<dbReference type="OrthoDB" id="1668230at2759"/>
<protein>
    <recommendedName>
        <fullName evidence="1">non-specific serine/threonine protein kinase</fullName>
        <ecNumber evidence="1">2.7.11.1</ecNumber>
    </recommendedName>
</protein>
<dbReference type="GO" id="GO:0005524">
    <property type="term" value="F:ATP binding"/>
    <property type="evidence" value="ECO:0007669"/>
    <property type="project" value="InterPro"/>
</dbReference>
<dbReference type="VEuPathDB" id="TrichDB:TVAG_143380"/>
<dbReference type="GO" id="GO:0006897">
    <property type="term" value="P:endocytosis"/>
    <property type="evidence" value="ECO:0000318"/>
    <property type="project" value="GO_Central"/>
</dbReference>